<dbReference type="GO" id="GO:0016301">
    <property type="term" value="F:kinase activity"/>
    <property type="evidence" value="ECO:0007669"/>
    <property type="project" value="UniProtKB-KW"/>
</dbReference>
<dbReference type="InParanoid" id="A0A1V9XX63"/>
<dbReference type="STRING" id="418985.A0A1V9XX63"/>
<dbReference type="OrthoDB" id="7672331at2759"/>
<dbReference type="GO" id="GO:0007229">
    <property type="term" value="P:integrin-mediated signaling pathway"/>
    <property type="evidence" value="ECO:0007669"/>
    <property type="project" value="UniProtKB-KW"/>
</dbReference>
<proteinExistence type="predicted"/>
<keyword evidence="1" id="KW-0418">Kinase</keyword>
<dbReference type="AlphaFoldDB" id="A0A1V9XX63"/>
<protein>
    <submittedName>
        <fullName evidence="1">Integrin-linked protein kinase-like</fullName>
    </submittedName>
</protein>
<name>A0A1V9XX63_9ACAR</name>
<sequence length="35" mass="4247">MEDIFHWCREGNTFQVRTWLEDTEHDMNQGTSFNA</sequence>
<keyword evidence="2" id="KW-1185">Reference proteome</keyword>
<keyword evidence="1" id="KW-0401">Integrin</keyword>
<evidence type="ECO:0000313" key="2">
    <source>
        <dbReference type="Proteomes" id="UP000192247"/>
    </source>
</evidence>
<keyword evidence="1" id="KW-0808">Transferase</keyword>
<dbReference type="EMBL" id="MNPL01002720">
    <property type="protein sequence ID" value="OQR78031.1"/>
    <property type="molecule type" value="Genomic_DNA"/>
</dbReference>
<comment type="caution">
    <text evidence="1">The sequence shown here is derived from an EMBL/GenBank/DDBJ whole genome shotgun (WGS) entry which is preliminary data.</text>
</comment>
<organism evidence="1 2">
    <name type="scientific">Tropilaelaps mercedesae</name>
    <dbReference type="NCBI Taxonomy" id="418985"/>
    <lineage>
        <taxon>Eukaryota</taxon>
        <taxon>Metazoa</taxon>
        <taxon>Ecdysozoa</taxon>
        <taxon>Arthropoda</taxon>
        <taxon>Chelicerata</taxon>
        <taxon>Arachnida</taxon>
        <taxon>Acari</taxon>
        <taxon>Parasitiformes</taxon>
        <taxon>Mesostigmata</taxon>
        <taxon>Gamasina</taxon>
        <taxon>Dermanyssoidea</taxon>
        <taxon>Laelapidae</taxon>
        <taxon>Tropilaelaps</taxon>
    </lineage>
</organism>
<gene>
    <name evidence="1" type="ORF">BIW11_02806</name>
</gene>
<accession>A0A1V9XX63</accession>
<evidence type="ECO:0000313" key="1">
    <source>
        <dbReference type="EMBL" id="OQR78031.1"/>
    </source>
</evidence>
<dbReference type="Proteomes" id="UP000192247">
    <property type="component" value="Unassembled WGS sequence"/>
</dbReference>
<reference evidence="1 2" key="1">
    <citation type="journal article" date="2017" name="Gigascience">
        <title>Draft genome of the honey bee ectoparasitic mite, Tropilaelaps mercedesae, is shaped by the parasitic life history.</title>
        <authorList>
            <person name="Dong X."/>
            <person name="Armstrong S.D."/>
            <person name="Xia D."/>
            <person name="Makepeace B.L."/>
            <person name="Darby A.C."/>
            <person name="Kadowaki T."/>
        </authorList>
    </citation>
    <scope>NUCLEOTIDE SEQUENCE [LARGE SCALE GENOMIC DNA]</scope>
    <source>
        <strain evidence="1">Wuxi-XJTLU</strain>
    </source>
</reference>